<dbReference type="EC" id="2.7.13.3" evidence="3"/>
<reference evidence="16 17" key="1">
    <citation type="submission" date="2020-08" db="EMBL/GenBank/DDBJ databases">
        <title>Cohnella phylogeny.</title>
        <authorList>
            <person name="Dunlap C."/>
        </authorList>
    </citation>
    <scope>NUCLEOTIDE SEQUENCE [LARGE SCALE GENOMIC DNA]</scope>
    <source>
        <strain evidence="16 17">DSM 25241</strain>
    </source>
</reference>
<keyword evidence="7" id="KW-0547">Nucleotide-binding</keyword>
<keyword evidence="5" id="KW-0597">Phosphoprotein</keyword>
<dbReference type="Gene3D" id="3.30.565.10">
    <property type="entry name" value="Histidine kinase-like ATPase, C-terminal domain"/>
    <property type="match status" value="1"/>
</dbReference>
<dbReference type="SMART" id="SM00304">
    <property type="entry name" value="HAMP"/>
    <property type="match status" value="1"/>
</dbReference>
<evidence type="ECO:0000256" key="8">
    <source>
        <dbReference type="ARBA" id="ARBA00022777"/>
    </source>
</evidence>
<proteinExistence type="predicted"/>
<dbReference type="CDD" id="cd06225">
    <property type="entry name" value="HAMP"/>
    <property type="match status" value="1"/>
</dbReference>
<evidence type="ECO:0000259" key="15">
    <source>
        <dbReference type="PROSITE" id="PS50885"/>
    </source>
</evidence>
<dbReference type="PROSITE" id="PS50885">
    <property type="entry name" value="HAMP"/>
    <property type="match status" value="1"/>
</dbReference>
<evidence type="ECO:0000256" key="11">
    <source>
        <dbReference type="ARBA" id="ARBA00023136"/>
    </source>
</evidence>
<evidence type="ECO:0000256" key="3">
    <source>
        <dbReference type="ARBA" id="ARBA00012438"/>
    </source>
</evidence>
<dbReference type="InterPro" id="IPR005467">
    <property type="entry name" value="His_kinase_dom"/>
</dbReference>
<dbReference type="Pfam" id="PF00512">
    <property type="entry name" value="HisKA"/>
    <property type="match status" value="1"/>
</dbReference>
<dbReference type="InterPro" id="IPR050736">
    <property type="entry name" value="Sensor_HK_Regulatory"/>
</dbReference>
<evidence type="ECO:0000256" key="12">
    <source>
        <dbReference type="SAM" id="Coils"/>
    </source>
</evidence>
<comment type="subcellular location">
    <subcellularLocation>
        <location evidence="2">Cell membrane</location>
        <topology evidence="2">Multi-pass membrane protein</topology>
    </subcellularLocation>
</comment>
<dbReference type="SUPFAM" id="SSF47384">
    <property type="entry name" value="Homodimeric domain of signal transducing histidine kinase"/>
    <property type="match status" value="1"/>
</dbReference>
<protein>
    <recommendedName>
        <fullName evidence="3">histidine kinase</fullName>
        <ecNumber evidence="3">2.7.13.3</ecNumber>
    </recommendedName>
</protein>
<evidence type="ECO:0000256" key="13">
    <source>
        <dbReference type="SAM" id="Phobius"/>
    </source>
</evidence>
<dbReference type="Pfam" id="PF02518">
    <property type="entry name" value="HATPase_c"/>
    <property type="match status" value="1"/>
</dbReference>
<keyword evidence="13" id="KW-0812">Transmembrane</keyword>
<keyword evidence="4" id="KW-1003">Cell membrane</keyword>
<accession>A0A841T0X6</accession>
<dbReference type="PROSITE" id="PS50109">
    <property type="entry name" value="HIS_KIN"/>
    <property type="match status" value="1"/>
</dbReference>
<dbReference type="GO" id="GO:0005524">
    <property type="term" value="F:ATP binding"/>
    <property type="evidence" value="ECO:0007669"/>
    <property type="project" value="UniProtKB-KW"/>
</dbReference>
<dbReference type="RefSeq" id="WP_185123016.1">
    <property type="nucleotide sequence ID" value="NZ_JACJVQ010000024.1"/>
</dbReference>
<gene>
    <name evidence="16" type="ORF">H7B67_27170</name>
</gene>
<dbReference type="FunFam" id="3.30.565.10:FF:000006">
    <property type="entry name" value="Sensor histidine kinase WalK"/>
    <property type="match status" value="1"/>
</dbReference>
<evidence type="ECO:0000256" key="2">
    <source>
        <dbReference type="ARBA" id="ARBA00004651"/>
    </source>
</evidence>
<feature type="coiled-coil region" evidence="12">
    <location>
        <begin position="237"/>
        <end position="274"/>
    </location>
</feature>
<comment type="caution">
    <text evidence="16">The sequence shown here is derived from an EMBL/GenBank/DDBJ whole genome shotgun (WGS) entry which is preliminary data.</text>
</comment>
<keyword evidence="17" id="KW-1185">Reference proteome</keyword>
<feature type="domain" description="Histidine kinase" evidence="14">
    <location>
        <begin position="274"/>
        <end position="494"/>
    </location>
</feature>
<keyword evidence="9" id="KW-0067">ATP-binding</keyword>
<sequence>MRGRPRFGLKWRISLLLALLLAFVLVLLSSLVLAGIREDQRTRLEQTFEHQADSANLRVREAYLTGERVEPNEFMDKSGQKLAVDLGEMSGMAVTLYRADGSFAGTSLPVQPRVDVQDALAYTARGQSAYITEGSAVLYLAPLYNADELLGTVQFHGSLAEQQAFYSRIRNLFLTTGGAVLAAGFLIGFLYVRRQVGVIAKLNEDASRIGQGRYLAAPSVKRRDELGHLSQGIYEMSENISSSVRELEEEKRKLIEAIARLEELERQQKQFIGNISHELKTPLTAILAYSDLLGMYGDDPKLLDKASVEIRQEAQRLYGLVEKALKLSSMDVYDFQTAARSVPIAPAIREAIDRIRIKADARNVRIEAKLEEADVWADPDNLMHMLLNLLDNAVKYNKEGGTVRIANFRARSADSAEVMRIEVADTGIGIPGEARERIFDPFYTVSDDRSRETGGTGLGLSLVRSLAEKQNGTVRLAESGPGGSLFVLELPVAPESDTIAD</sequence>
<feature type="domain" description="HAMP" evidence="15">
    <location>
        <begin position="193"/>
        <end position="245"/>
    </location>
</feature>
<dbReference type="PANTHER" id="PTHR43711">
    <property type="entry name" value="TWO-COMPONENT HISTIDINE KINASE"/>
    <property type="match status" value="1"/>
</dbReference>
<dbReference type="SMART" id="SM00387">
    <property type="entry name" value="HATPase_c"/>
    <property type="match status" value="1"/>
</dbReference>
<evidence type="ECO:0000256" key="4">
    <source>
        <dbReference type="ARBA" id="ARBA00022475"/>
    </source>
</evidence>
<dbReference type="InterPro" id="IPR036890">
    <property type="entry name" value="HATPase_C_sf"/>
</dbReference>
<dbReference type="InterPro" id="IPR003660">
    <property type="entry name" value="HAMP_dom"/>
</dbReference>
<dbReference type="InterPro" id="IPR003661">
    <property type="entry name" value="HisK_dim/P_dom"/>
</dbReference>
<keyword evidence="12" id="KW-0175">Coiled coil</keyword>
<dbReference type="Gene3D" id="6.10.340.10">
    <property type="match status" value="1"/>
</dbReference>
<evidence type="ECO:0000256" key="6">
    <source>
        <dbReference type="ARBA" id="ARBA00022679"/>
    </source>
</evidence>
<evidence type="ECO:0000259" key="14">
    <source>
        <dbReference type="PROSITE" id="PS50109"/>
    </source>
</evidence>
<dbReference type="InterPro" id="IPR036097">
    <property type="entry name" value="HisK_dim/P_sf"/>
</dbReference>
<evidence type="ECO:0000256" key="1">
    <source>
        <dbReference type="ARBA" id="ARBA00000085"/>
    </source>
</evidence>
<feature type="transmembrane region" description="Helical" evidence="13">
    <location>
        <begin position="172"/>
        <end position="192"/>
    </location>
</feature>
<keyword evidence="11 13" id="KW-0472">Membrane</keyword>
<dbReference type="PANTHER" id="PTHR43711:SF26">
    <property type="entry name" value="SENSOR HISTIDINE KINASE RCSC"/>
    <property type="match status" value="1"/>
</dbReference>
<dbReference type="Gene3D" id="1.10.287.130">
    <property type="match status" value="1"/>
</dbReference>
<dbReference type="FunFam" id="1.10.287.130:FF:000001">
    <property type="entry name" value="Two-component sensor histidine kinase"/>
    <property type="match status" value="1"/>
</dbReference>
<dbReference type="Proteomes" id="UP000535838">
    <property type="component" value="Unassembled WGS sequence"/>
</dbReference>
<dbReference type="CDD" id="cd00075">
    <property type="entry name" value="HATPase"/>
    <property type="match status" value="1"/>
</dbReference>
<evidence type="ECO:0000313" key="17">
    <source>
        <dbReference type="Proteomes" id="UP000535838"/>
    </source>
</evidence>
<evidence type="ECO:0000256" key="10">
    <source>
        <dbReference type="ARBA" id="ARBA00023012"/>
    </source>
</evidence>
<evidence type="ECO:0000256" key="7">
    <source>
        <dbReference type="ARBA" id="ARBA00022741"/>
    </source>
</evidence>
<dbReference type="SUPFAM" id="SSF55874">
    <property type="entry name" value="ATPase domain of HSP90 chaperone/DNA topoisomerase II/histidine kinase"/>
    <property type="match status" value="1"/>
</dbReference>
<organism evidence="16 17">
    <name type="scientific">Cohnella thailandensis</name>
    <dbReference type="NCBI Taxonomy" id="557557"/>
    <lineage>
        <taxon>Bacteria</taxon>
        <taxon>Bacillati</taxon>
        <taxon>Bacillota</taxon>
        <taxon>Bacilli</taxon>
        <taxon>Bacillales</taxon>
        <taxon>Paenibacillaceae</taxon>
        <taxon>Cohnella</taxon>
    </lineage>
</organism>
<evidence type="ECO:0000313" key="16">
    <source>
        <dbReference type="EMBL" id="MBB6637824.1"/>
    </source>
</evidence>
<dbReference type="EMBL" id="JACJVQ010000024">
    <property type="protein sequence ID" value="MBB6637824.1"/>
    <property type="molecule type" value="Genomic_DNA"/>
</dbReference>
<keyword evidence="13" id="KW-1133">Transmembrane helix</keyword>
<dbReference type="CDD" id="cd00082">
    <property type="entry name" value="HisKA"/>
    <property type="match status" value="1"/>
</dbReference>
<keyword evidence="6" id="KW-0808">Transferase</keyword>
<dbReference type="AlphaFoldDB" id="A0A841T0X6"/>
<evidence type="ECO:0000256" key="5">
    <source>
        <dbReference type="ARBA" id="ARBA00022553"/>
    </source>
</evidence>
<comment type="catalytic activity">
    <reaction evidence="1">
        <text>ATP + protein L-histidine = ADP + protein N-phospho-L-histidine.</text>
        <dbReference type="EC" id="2.7.13.3"/>
    </reaction>
</comment>
<evidence type="ECO:0000256" key="9">
    <source>
        <dbReference type="ARBA" id="ARBA00022840"/>
    </source>
</evidence>
<dbReference type="InterPro" id="IPR004358">
    <property type="entry name" value="Sig_transdc_His_kin-like_C"/>
</dbReference>
<dbReference type="PRINTS" id="PR00344">
    <property type="entry name" value="BCTRLSENSOR"/>
</dbReference>
<keyword evidence="8 16" id="KW-0418">Kinase</keyword>
<dbReference type="InterPro" id="IPR003594">
    <property type="entry name" value="HATPase_dom"/>
</dbReference>
<dbReference type="GO" id="GO:0005886">
    <property type="term" value="C:plasma membrane"/>
    <property type="evidence" value="ECO:0007669"/>
    <property type="project" value="UniProtKB-SubCell"/>
</dbReference>
<name>A0A841T0X6_9BACL</name>
<dbReference type="SMART" id="SM00388">
    <property type="entry name" value="HisKA"/>
    <property type="match status" value="1"/>
</dbReference>
<dbReference type="GO" id="GO:0000155">
    <property type="term" value="F:phosphorelay sensor kinase activity"/>
    <property type="evidence" value="ECO:0007669"/>
    <property type="project" value="InterPro"/>
</dbReference>
<keyword evidence="10" id="KW-0902">Two-component regulatory system</keyword>